<accession>A0A8S5UND3</accession>
<reference evidence="1" key="1">
    <citation type="journal article" date="2021" name="Proc. Natl. Acad. Sci. U.S.A.">
        <title>A Catalog of Tens of Thousands of Viruses from Human Metagenomes Reveals Hidden Associations with Chronic Diseases.</title>
        <authorList>
            <person name="Tisza M.J."/>
            <person name="Buck C.B."/>
        </authorList>
    </citation>
    <scope>NUCLEOTIDE SEQUENCE</scope>
    <source>
        <strain evidence="1">Ctzr51</strain>
    </source>
</reference>
<sequence>MGEIWFIRKKLWKLAIMLGYDFSANVLTTRGLSFSNIIDNSEEINKVSSFLDRNNIKYKIELSYNGWDKCVIVSKSKSNIEIINNLYDAFYKANKK</sequence>
<evidence type="ECO:0000313" key="1">
    <source>
        <dbReference type="EMBL" id="DAF95922.1"/>
    </source>
</evidence>
<proteinExistence type="predicted"/>
<name>A0A8S5UND3_9CAUD</name>
<organism evidence="1">
    <name type="scientific">Siphoviridae sp. ctzr51</name>
    <dbReference type="NCBI Taxonomy" id="2825751"/>
    <lineage>
        <taxon>Viruses</taxon>
        <taxon>Duplodnaviria</taxon>
        <taxon>Heunggongvirae</taxon>
        <taxon>Uroviricota</taxon>
        <taxon>Caudoviricetes</taxon>
    </lineage>
</organism>
<dbReference type="EMBL" id="BK016111">
    <property type="protein sequence ID" value="DAF95922.1"/>
    <property type="molecule type" value="Genomic_DNA"/>
</dbReference>
<protein>
    <submittedName>
        <fullName evidence="1">Uncharacterized protein</fullName>
    </submittedName>
</protein>